<evidence type="ECO:0000256" key="17">
    <source>
        <dbReference type="PIRSR" id="PIRSR006337-3"/>
    </source>
</evidence>
<geneLocation type="plasmid" evidence="20">
    <name>prln1</name>
</geneLocation>
<dbReference type="Gene3D" id="2.60.40.10">
    <property type="entry name" value="Immunoglobulins"/>
    <property type="match status" value="1"/>
</dbReference>
<dbReference type="PIRSF" id="PIRSF006337">
    <property type="entry name" value="Trehalose_TreZ"/>
    <property type="match status" value="1"/>
</dbReference>
<dbReference type="Pfam" id="PF00128">
    <property type="entry name" value="Alpha-amylase"/>
    <property type="match status" value="1"/>
</dbReference>
<dbReference type="Gene3D" id="1.10.10.760">
    <property type="entry name" value="E-set domains of sugar-utilizing enzymes"/>
    <property type="match status" value="1"/>
</dbReference>
<evidence type="ECO:0000256" key="12">
    <source>
        <dbReference type="ARBA" id="ARBA00034013"/>
    </source>
</evidence>
<keyword evidence="6" id="KW-0963">Cytoplasm</keyword>
<evidence type="ECO:0000256" key="3">
    <source>
        <dbReference type="ARBA" id="ARBA00008061"/>
    </source>
</evidence>
<dbReference type="GO" id="GO:0005992">
    <property type="term" value="P:trehalose biosynthetic process"/>
    <property type="evidence" value="ECO:0007669"/>
    <property type="project" value="UniProtKB-UniRule"/>
</dbReference>
<keyword evidence="7 14" id="KW-0378">Hydrolase</keyword>
<evidence type="ECO:0000256" key="2">
    <source>
        <dbReference type="ARBA" id="ARBA00005199"/>
    </source>
</evidence>
<sequence length="607" mass="67426">MLPQKLPKSHPNFIEGFPLTKMTFGPAFTEEGILFRLWAPLHESVSLKLEGAPPRPMQAAEDGWHRCTVAQAHAGTLYRFVLPDGSEVPDPASRFQPQDVHGPSEVVDLSTYRWATSDWTGRPWEEMVIYEMHIGCFTPEGTFKAAIERLDHLQALGVTALQIMPLSEFPGRYSWGYDGVLPYAPDSSYGRPEDFMALVDAAHRRGISVFLDVVYNHFGPDGNYIPAYAPLFTDHHKTPWGNGINYDGDGSEMIREFIIENAIYWITEFRLDGFRFDAVHAIKDDSAEHLLHALARRVRDAAGDRHVHLIVENEENDSDLLTRGENGEVKLFTAQWNDDVHHVLHITATGETFGYYADYAGDAGKLGRALAEGFVFQGEHMPYRGASRGTPSSHLPPTAFISFIQNHDQIGNRALGDRVLASSPADVVKAVAAIYLLAPEIPMLFMGEEWGAKEPFPFFCDFDEDLNEKVRKGRREELSRLPGFDADDLLDPTAPSTFAAAKLDWSKLASSDVLDFYRTLLDLRHRRIVPLLKGAGAGIAVYRSAGSALAVDWTLAQNRRLHLRANLGAEAAPLVSQQDDGETIFRLGGSDGGDLAPWTVIWSIGEA</sequence>
<proteinExistence type="inferred from homology"/>
<reference evidence="19 20" key="1">
    <citation type="submission" date="2017-11" db="EMBL/GenBank/DDBJ databases">
        <title>Complete genome of Rhizobium leguminosarum Norway, an ineffective micro-symbiont.</title>
        <authorList>
            <person name="Hoffrichter A."/>
            <person name="Liang J."/>
            <person name="Brachmann A."/>
            <person name="Marin M."/>
        </authorList>
    </citation>
    <scope>NUCLEOTIDE SEQUENCE [LARGE SCALE GENOMIC DNA]</scope>
    <source>
        <strain evidence="19 20">Norway</strain>
        <plasmid evidence="20">Plasmid prln1</plasmid>
    </source>
</reference>
<comment type="similarity">
    <text evidence="3 14">Belongs to the glycosyl hydrolase 13 family.</text>
</comment>
<dbReference type="PANTHER" id="PTHR43651:SF11">
    <property type="entry name" value="MALTO-OLIGOSYLTREHALOSE TREHALOHYDROLASE"/>
    <property type="match status" value="1"/>
</dbReference>
<dbReference type="SUPFAM" id="SSF51445">
    <property type="entry name" value="(Trans)glycosidases"/>
    <property type="match status" value="1"/>
</dbReference>
<comment type="pathway">
    <text evidence="2 14">Glycan biosynthesis; trehalose biosynthesis.</text>
</comment>
<dbReference type="InterPro" id="IPR044901">
    <property type="entry name" value="Trehalose_TreZ_E-set_sf"/>
</dbReference>
<evidence type="ECO:0000256" key="9">
    <source>
        <dbReference type="ARBA" id="ARBA00023295"/>
    </source>
</evidence>
<evidence type="ECO:0000256" key="13">
    <source>
        <dbReference type="NCBIfam" id="TIGR02402"/>
    </source>
</evidence>
<feature type="binding site" evidence="16">
    <location>
        <begin position="338"/>
        <end position="342"/>
    </location>
    <ligand>
        <name>substrate</name>
    </ligand>
</feature>
<feature type="binding site" evidence="16">
    <location>
        <begin position="275"/>
        <end position="280"/>
    </location>
    <ligand>
        <name>substrate</name>
    </ligand>
</feature>
<evidence type="ECO:0000256" key="7">
    <source>
        <dbReference type="ARBA" id="ARBA00022801"/>
    </source>
</evidence>
<feature type="active site" description="Nucleophile" evidence="15">
    <location>
        <position position="277"/>
    </location>
</feature>
<dbReference type="InterPro" id="IPR012768">
    <property type="entry name" value="Trehalose_TreZ"/>
</dbReference>
<accession>A0A2K9ZDW3</accession>
<evidence type="ECO:0000256" key="16">
    <source>
        <dbReference type="PIRSR" id="PIRSR006337-2"/>
    </source>
</evidence>
<dbReference type="GO" id="GO:0033942">
    <property type="term" value="F:4-alpha-D-(1-&gt;4)-alpha-D-glucanotrehalose trehalohydrolase activity"/>
    <property type="evidence" value="ECO:0007669"/>
    <property type="project" value="UniProtKB-EC"/>
</dbReference>
<evidence type="ECO:0000313" key="19">
    <source>
        <dbReference type="EMBL" id="AUW46443.1"/>
    </source>
</evidence>
<protein>
    <recommendedName>
        <fullName evidence="5 13">Malto-oligosyltrehalose trehalohydrolase</fullName>
        <shortName evidence="14">MTHase</shortName>
        <ecNumber evidence="4 13">3.2.1.141</ecNumber>
    </recommendedName>
    <alternativeName>
        <fullName evidence="11 14">4-alpha-D-((1-&gt;4)-alpha-D-glucano)trehalose trehalohydrolase</fullName>
    </alternativeName>
    <alternativeName>
        <fullName evidence="10 14">Maltooligosyl trehalose trehalohydrolase</fullName>
    </alternativeName>
</protein>
<dbReference type="CDD" id="cd02853">
    <property type="entry name" value="E_set_MTHase_like_N"/>
    <property type="match status" value="1"/>
</dbReference>
<keyword evidence="8" id="KW-0119">Carbohydrate metabolism</keyword>
<dbReference type="InterPro" id="IPR017853">
    <property type="entry name" value="GH"/>
</dbReference>
<organism evidence="19 20">
    <name type="scientific">Rhizobium leguminosarum</name>
    <dbReference type="NCBI Taxonomy" id="384"/>
    <lineage>
        <taxon>Bacteria</taxon>
        <taxon>Pseudomonadati</taxon>
        <taxon>Pseudomonadota</taxon>
        <taxon>Alphaproteobacteria</taxon>
        <taxon>Hyphomicrobiales</taxon>
        <taxon>Rhizobiaceae</taxon>
        <taxon>Rhizobium/Agrobacterium group</taxon>
        <taxon>Rhizobium</taxon>
    </lineage>
</organism>
<dbReference type="GO" id="GO:0005737">
    <property type="term" value="C:cytoplasm"/>
    <property type="evidence" value="ECO:0007669"/>
    <property type="project" value="UniProtKB-SubCell"/>
</dbReference>
<dbReference type="UniPathway" id="UPA00299"/>
<evidence type="ECO:0000256" key="6">
    <source>
        <dbReference type="ARBA" id="ARBA00022490"/>
    </source>
</evidence>
<dbReference type="SMART" id="SM00642">
    <property type="entry name" value="Aamy"/>
    <property type="match status" value="1"/>
</dbReference>
<dbReference type="InterPro" id="IPR022567">
    <property type="entry name" value="DUF3459"/>
</dbReference>
<evidence type="ECO:0000313" key="20">
    <source>
        <dbReference type="Proteomes" id="UP000238523"/>
    </source>
</evidence>
<evidence type="ECO:0000256" key="8">
    <source>
        <dbReference type="ARBA" id="ARBA00023277"/>
    </source>
</evidence>
<feature type="site" description="Transition state stabilizer" evidence="17">
    <location>
        <position position="408"/>
    </location>
</feature>
<feature type="binding site" evidence="16">
    <location>
        <begin position="407"/>
        <end position="412"/>
    </location>
    <ligand>
        <name>substrate</name>
    </ligand>
</feature>
<dbReference type="SUPFAM" id="SSF81296">
    <property type="entry name" value="E set domains"/>
    <property type="match status" value="1"/>
</dbReference>
<comment type="catalytic activity">
    <reaction evidence="12 14">
        <text>hydrolysis of (1-&gt;4)-alpha-D-glucosidic linkage in 4-alpha-D-[(1-&gt;4)-alpha-D-glucanosyl]n trehalose to yield trehalose and (1-&gt;4)-alpha-D-glucan.</text>
        <dbReference type="EC" id="3.2.1.141"/>
    </reaction>
</comment>
<keyword evidence="9 14" id="KW-0326">Glycosidase</keyword>
<name>A0A2K9ZDW3_RHILE</name>
<dbReference type="EC" id="3.2.1.141" evidence="4 13"/>
<evidence type="ECO:0000256" key="4">
    <source>
        <dbReference type="ARBA" id="ARBA00012268"/>
    </source>
</evidence>
<dbReference type="PANTHER" id="PTHR43651">
    <property type="entry name" value="1,4-ALPHA-GLUCAN-BRANCHING ENZYME"/>
    <property type="match status" value="1"/>
</dbReference>
<evidence type="ECO:0000256" key="5">
    <source>
        <dbReference type="ARBA" id="ARBA00015938"/>
    </source>
</evidence>
<evidence type="ECO:0000256" key="11">
    <source>
        <dbReference type="ARBA" id="ARBA00033284"/>
    </source>
</evidence>
<comment type="subcellular location">
    <subcellularLocation>
        <location evidence="1 15">Cytoplasm</location>
    </subcellularLocation>
</comment>
<keyword evidence="19" id="KW-0614">Plasmid</keyword>
<dbReference type="InterPro" id="IPR013783">
    <property type="entry name" value="Ig-like_fold"/>
</dbReference>
<dbReference type="EMBL" id="CP025013">
    <property type="protein sequence ID" value="AUW46443.1"/>
    <property type="molecule type" value="Genomic_DNA"/>
</dbReference>
<dbReference type="InterPro" id="IPR014756">
    <property type="entry name" value="Ig_E-set"/>
</dbReference>
<dbReference type="InterPro" id="IPR006047">
    <property type="entry name" value="GH13_cat_dom"/>
</dbReference>
<dbReference type="AlphaFoldDB" id="A0A2K9ZDW3"/>
<dbReference type="Gene3D" id="2.60.40.1180">
    <property type="entry name" value="Golgi alpha-mannosidase II"/>
    <property type="match status" value="1"/>
</dbReference>
<dbReference type="Proteomes" id="UP000238523">
    <property type="component" value="Plasmid pRLN1"/>
</dbReference>
<feature type="active site" description="Proton donor" evidence="15">
    <location>
        <position position="312"/>
    </location>
</feature>
<evidence type="ECO:0000256" key="15">
    <source>
        <dbReference type="PIRSR" id="PIRSR006337-1"/>
    </source>
</evidence>
<dbReference type="Gene3D" id="3.20.20.80">
    <property type="entry name" value="Glycosidases"/>
    <property type="match status" value="1"/>
</dbReference>
<gene>
    <name evidence="19" type="primary">treZ</name>
    <name evidence="19" type="ORF">CUJ84_pRLN1000989</name>
</gene>
<dbReference type="Pfam" id="PF11941">
    <property type="entry name" value="DUF3459"/>
    <property type="match status" value="1"/>
</dbReference>
<dbReference type="CDD" id="cd11325">
    <property type="entry name" value="AmyAc_GTHase"/>
    <property type="match status" value="1"/>
</dbReference>
<evidence type="ECO:0000256" key="10">
    <source>
        <dbReference type="ARBA" id="ARBA00032057"/>
    </source>
</evidence>
<evidence type="ECO:0000256" key="1">
    <source>
        <dbReference type="ARBA" id="ARBA00004496"/>
    </source>
</evidence>
<evidence type="ECO:0000259" key="18">
    <source>
        <dbReference type="SMART" id="SM00642"/>
    </source>
</evidence>
<dbReference type="InterPro" id="IPR013780">
    <property type="entry name" value="Glyco_hydro_b"/>
</dbReference>
<evidence type="ECO:0000256" key="14">
    <source>
        <dbReference type="PIRNR" id="PIRNR006337"/>
    </source>
</evidence>
<feature type="domain" description="Glycosyl hydrolase family 13 catalytic" evidence="18">
    <location>
        <begin position="108"/>
        <end position="474"/>
    </location>
</feature>
<dbReference type="NCBIfam" id="TIGR02402">
    <property type="entry name" value="trehalose_TreZ"/>
    <property type="match status" value="1"/>
</dbReference>